<comment type="caution">
    <text evidence="1">The sequence shown here is derived from an EMBL/GenBank/DDBJ whole genome shotgun (WGS) entry which is preliminary data.</text>
</comment>
<name>A0A6A8DG70_9BACI</name>
<evidence type="ECO:0000313" key="1">
    <source>
        <dbReference type="EMBL" id="MRH44675.1"/>
    </source>
</evidence>
<proteinExistence type="predicted"/>
<organism evidence="1 2">
    <name type="scientific">Aquibacillus halophilus</name>
    <dbReference type="NCBI Taxonomy" id="930132"/>
    <lineage>
        <taxon>Bacteria</taxon>
        <taxon>Bacillati</taxon>
        <taxon>Bacillota</taxon>
        <taxon>Bacilli</taxon>
        <taxon>Bacillales</taxon>
        <taxon>Bacillaceae</taxon>
        <taxon>Aquibacillus</taxon>
    </lineage>
</organism>
<accession>A0A6A8DG70</accession>
<protein>
    <submittedName>
        <fullName evidence="1">Uncharacterized protein</fullName>
    </submittedName>
</protein>
<dbReference type="Proteomes" id="UP000799092">
    <property type="component" value="Unassembled WGS sequence"/>
</dbReference>
<gene>
    <name evidence="1" type="ORF">GH741_18675</name>
</gene>
<sequence length="58" mass="6544">MPLKSATQLIYHAYRLNVNMFSEVIVSVIAVQFVAPVKATDINIAWITIISQHLFVNN</sequence>
<dbReference type="RefSeq" id="WP_153738274.1">
    <property type="nucleotide sequence ID" value="NZ_WJNG01000017.1"/>
</dbReference>
<reference evidence="1" key="1">
    <citation type="submission" date="2019-11" db="EMBL/GenBank/DDBJ databases">
        <authorList>
            <person name="Li J."/>
        </authorList>
    </citation>
    <scope>NUCLEOTIDE SEQUENCE</scope>
    <source>
        <strain evidence="1">B6B</strain>
    </source>
</reference>
<evidence type="ECO:0000313" key="2">
    <source>
        <dbReference type="Proteomes" id="UP000799092"/>
    </source>
</evidence>
<dbReference type="EMBL" id="WJNG01000017">
    <property type="protein sequence ID" value="MRH44675.1"/>
    <property type="molecule type" value="Genomic_DNA"/>
</dbReference>
<dbReference type="AlphaFoldDB" id="A0A6A8DG70"/>
<keyword evidence="2" id="KW-1185">Reference proteome</keyword>